<dbReference type="NCBIfam" id="TIGR00116">
    <property type="entry name" value="tsf"/>
    <property type="match status" value="1"/>
</dbReference>
<dbReference type="PROSITE" id="PS01127">
    <property type="entry name" value="EF_TS_2"/>
    <property type="match status" value="1"/>
</dbReference>
<dbReference type="SUPFAM" id="SSF54713">
    <property type="entry name" value="Elongation factor Ts (EF-Ts), dimerisation domain"/>
    <property type="match status" value="2"/>
</dbReference>
<comment type="caution">
    <text evidence="10">The sequence shown here is derived from an EMBL/GenBank/DDBJ whole genome shotgun (WGS) entry which is preliminary data.</text>
</comment>
<feature type="domain" description="Translation elongation factor EFTs/EF1B dimerisation" evidence="9">
    <location>
        <begin position="76"/>
        <end position="291"/>
    </location>
</feature>
<dbReference type="InterPro" id="IPR014039">
    <property type="entry name" value="Transl_elong_EFTs/EF1B_dimer"/>
</dbReference>
<dbReference type="Proteomes" id="UP000325122">
    <property type="component" value="Unassembled WGS sequence"/>
</dbReference>
<evidence type="ECO:0000256" key="6">
    <source>
        <dbReference type="HAMAP-Rule" id="MF_00050"/>
    </source>
</evidence>
<dbReference type="PANTHER" id="PTHR11741:SF0">
    <property type="entry name" value="ELONGATION FACTOR TS, MITOCHONDRIAL"/>
    <property type="match status" value="1"/>
</dbReference>
<feature type="region of interest" description="Involved in Mg(2+) ion dislocation from EF-Tu" evidence="6">
    <location>
        <begin position="84"/>
        <end position="87"/>
    </location>
</feature>
<evidence type="ECO:0000313" key="10">
    <source>
        <dbReference type="EMBL" id="KAA5801582.1"/>
    </source>
</evidence>
<dbReference type="Gene3D" id="1.10.286.20">
    <property type="match status" value="1"/>
</dbReference>
<evidence type="ECO:0000256" key="2">
    <source>
        <dbReference type="ARBA" id="ARBA00016956"/>
    </source>
</evidence>
<comment type="subcellular location">
    <subcellularLocation>
        <location evidence="6 8">Cytoplasm</location>
    </subcellularLocation>
</comment>
<dbReference type="FunFam" id="1.10.286.20:FF:000001">
    <property type="entry name" value="Elongation factor Ts"/>
    <property type="match status" value="1"/>
</dbReference>
<organism evidence="10 11">
    <name type="scientific">Alkalicaulis satelles</name>
    <dbReference type="NCBI Taxonomy" id="2609175"/>
    <lineage>
        <taxon>Bacteria</taxon>
        <taxon>Pseudomonadati</taxon>
        <taxon>Pseudomonadota</taxon>
        <taxon>Alphaproteobacteria</taxon>
        <taxon>Maricaulales</taxon>
        <taxon>Maricaulaceae</taxon>
        <taxon>Alkalicaulis</taxon>
    </lineage>
</organism>
<dbReference type="AlphaFoldDB" id="A0A5M6ZA62"/>
<keyword evidence="5 6" id="KW-0648">Protein biosynthesis</keyword>
<dbReference type="InterPro" id="IPR018101">
    <property type="entry name" value="Transl_elong_Ts_CS"/>
</dbReference>
<dbReference type="Gene3D" id="3.30.479.20">
    <property type="entry name" value="Elongation factor Ts, dimerisation domain"/>
    <property type="match status" value="2"/>
</dbReference>
<evidence type="ECO:0000256" key="8">
    <source>
        <dbReference type="RuleBase" id="RU000643"/>
    </source>
</evidence>
<gene>
    <name evidence="6" type="primary">tsf</name>
    <name evidence="10" type="ORF">F1654_11845</name>
</gene>
<evidence type="ECO:0000256" key="1">
    <source>
        <dbReference type="ARBA" id="ARBA00005532"/>
    </source>
</evidence>
<dbReference type="EMBL" id="VWOJ01000004">
    <property type="protein sequence ID" value="KAA5801582.1"/>
    <property type="molecule type" value="Genomic_DNA"/>
</dbReference>
<dbReference type="GO" id="GO:0005737">
    <property type="term" value="C:cytoplasm"/>
    <property type="evidence" value="ECO:0007669"/>
    <property type="project" value="UniProtKB-SubCell"/>
</dbReference>
<evidence type="ECO:0000256" key="3">
    <source>
        <dbReference type="ARBA" id="ARBA00022490"/>
    </source>
</evidence>
<keyword evidence="4 6" id="KW-0251">Elongation factor</keyword>
<comment type="function">
    <text evidence="6 7">Associates with the EF-Tu.GDP complex and induces the exchange of GDP to GTP. It remains bound to the aminoacyl-tRNA.EF-Tu.GTP complex up to the GTP hydrolysis stage on the ribosome.</text>
</comment>
<dbReference type="PANTHER" id="PTHR11741">
    <property type="entry name" value="ELONGATION FACTOR TS"/>
    <property type="match status" value="1"/>
</dbReference>
<evidence type="ECO:0000256" key="7">
    <source>
        <dbReference type="RuleBase" id="RU000642"/>
    </source>
</evidence>
<dbReference type="CDD" id="cd14275">
    <property type="entry name" value="UBA_EF-Ts"/>
    <property type="match status" value="1"/>
</dbReference>
<evidence type="ECO:0000259" key="9">
    <source>
        <dbReference type="Pfam" id="PF00889"/>
    </source>
</evidence>
<dbReference type="InterPro" id="IPR009060">
    <property type="entry name" value="UBA-like_sf"/>
</dbReference>
<dbReference type="GO" id="GO:0003746">
    <property type="term" value="F:translation elongation factor activity"/>
    <property type="evidence" value="ECO:0007669"/>
    <property type="project" value="UniProtKB-UniRule"/>
</dbReference>
<dbReference type="HAMAP" id="MF_00050">
    <property type="entry name" value="EF_Ts"/>
    <property type="match status" value="1"/>
</dbReference>
<evidence type="ECO:0000256" key="5">
    <source>
        <dbReference type="ARBA" id="ARBA00022917"/>
    </source>
</evidence>
<evidence type="ECO:0000313" key="11">
    <source>
        <dbReference type="Proteomes" id="UP000325122"/>
    </source>
</evidence>
<dbReference type="PROSITE" id="PS01126">
    <property type="entry name" value="EF_TS_1"/>
    <property type="match status" value="1"/>
</dbReference>
<evidence type="ECO:0000256" key="4">
    <source>
        <dbReference type="ARBA" id="ARBA00022768"/>
    </source>
</evidence>
<comment type="similarity">
    <text evidence="1 6 7">Belongs to the EF-Ts family.</text>
</comment>
<name>A0A5M6ZA62_9PROT</name>
<dbReference type="SUPFAM" id="SSF46934">
    <property type="entry name" value="UBA-like"/>
    <property type="match status" value="1"/>
</dbReference>
<dbReference type="Pfam" id="PF00889">
    <property type="entry name" value="EF_TS"/>
    <property type="match status" value="1"/>
</dbReference>
<accession>A0A5M6ZA62</accession>
<keyword evidence="11" id="KW-1185">Reference proteome</keyword>
<reference evidence="10 11" key="1">
    <citation type="submission" date="2019-09" db="EMBL/GenBank/DDBJ databases">
        <authorList>
            <person name="Kevbrin V."/>
            <person name="Grouzdev D.S."/>
        </authorList>
    </citation>
    <scope>NUCLEOTIDE SEQUENCE [LARGE SCALE GENOMIC DNA]</scope>
    <source>
        <strain evidence="10 11">G-192</strain>
    </source>
</reference>
<dbReference type="InterPro" id="IPR001816">
    <property type="entry name" value="Transl_elong_EFTs/EF1B"/>
</dbReference>
<proteinExistence type="inferred from homology"/>
<protein>
    <recommendedName>
        <fullName evidence="2 6">Elongation factor Ts</fullName>
        <shortName evidence="6">EF-Ts</shortName>
    </recommendedName>
</protein>
<dbReference type="RefSeq" id="WP_150023770.1">
    <property type="nucleotide sequence ID" value="NZ_VWOJ01000004.1"/>
</dbReference>
<dbReference type="InterPro" id="IPR036402">
    <property type="entry name" value="EF-Ts_dimer_sf"/>
</dbReference>
<sequence length="310" mass="32164">MAEITAALVKELREKTGAGMMDCKKALAETNGDLEAAIDWLRTKGLSKAAKKADRVTAEGLVAVAARTRGAGMAASAVEVNSETDFVARNAQFQAAVAEIAGLAVDADDLAGLLAAKTAAGTSVSDTLTNLIATIGENMSVRRMATLSADPGVVSLYVHNAAAENMGKIGVLVALKSAGDKAVLEELGRKIAMHVAATAPAATTEAEVDPALVAREREVFAASARESGKPDNIIEKMVEGRIRKFFEEVVLLKQSFVLDPDKTVAEAVKAAEKDAGAPVELTGFVRMVLGEGVEKKQEDFAAEVAAAAKG</sequence>
<keyword evidence="3 6" id="KW-0963">Cytoplasm</keyword>
<dbReference type="FunFam" id="1.10.8.10:FF:000001">
    <property type="entry name" value="Elongation factor Ts"/>
    <property type="match status" value="1"/>
</dbReference>
<dbReference type="Gene3D" id="1.10.8.10">
    <property type="entry name" value="DNA helicase RuvA subunit, C-terminal domain"/>
    <property type="match status" value="1"/>
</dbReference>